<accession>A0A6G1GLQ8</accession>
<evidence type="ECO:0000256" key="1">
    <source>
        <dbReference type="ARBA" id="ARBA00022857"/>
    </source>
</evidence>
<dbReference type="GO" id="GO:0016620">
    <property type="term" value="F:oxidoreductase activity, acting on the aldehyde or oxo group of donors, NAD or NADP as acceptor"/>
    <property type="evidence" value="ECO:0007669"/>
    <property type="project" value="InterPro"/>
</dbReference>
<dbReference type="Pfam" id="PF05368">
    <property type="entry name" value="NmrA"/>
    <property type="match status" value="1"/>
</dbReference>
<evidence type="ECO:0000313" key="5">
    <source>
        <dbReference type="Proteomes" id="UP000800041"/>
    </source>
</evidence>
<keyword evidence="1" id="KW-0521">NADP</keyword>
<proteinExistence type="predicted"/>
<sequence length="311" mass="33804">MQLKNIAIIGPRGIVGSALIDELSKHPSSFNLTALPRSSSASYVPPPTNPHISIHPTDFTSPTSLATAFTNQDCILCCVPGGSTQFPYQKTLIDAAISAGVKVFFASEFISDPLSEAFAIFPTEVVGEKARARRYLEEKAQREEIGFMAVNGGPMFDLWLMKGPAGFDIKARTVNIYGTGKNLACWTPLPVIATAVVNMLRNAEPVLNHAVLVSGVEGVTQNAILAALEEEIGEKFTVEKVDIKKLKKEAMDALERGELKMAMRGLTLNSNFNEEDSKSNFWDQVENDLVGVKPVSVKEAVRDAMRGKYAL</sequence>
<evidence type="ECO:0000256" key="2">
    <source>
        <dbReference type="ARBA" id="ARBA00023002"/>
    </source>
</evidence>
<keyword evidence="5" id="KW-1185">Reference proteome</keyword>
<dbReference type="GO" id="GO:0051287">
    <property type="term" value="F:NAD binding"/>
    <property type="evidence" value="ECO:0007669"/>
    <property type="project" value="InterPro"/>
</dbReference>
<feature type="domain" description="Semialdehyde dehydrogenase NAD-binding" evidence="3">
    <location>
        <begin position="5"/>
        <end position="133"/>
    </location>
</feature>
<keyword evidence="2" id="KW-0560">Oxidoreductase</keyword>
<dbReference type="CDD" id="cd05259">
    <property type="entry name" value="PCBER_SDR_a"/>
    <property type="match status" value="1"/>
</dbReference>
<dbReference type="InterPro" id="IPR000534">
    <property type="entry name" value="Semialdehyde_DH_NAD-bd"/>
</dbReference>
<dbReference type="EMBL" id="ML977192">
    <property type="protein sequence ID" value="KAF1981893.1"/>
    <property type="molecule type" value="Genomic_DNA"/>
</dbReference>
<dbReference type="GO" id="GO:1901607">
    <property type="term" value="P:alpha-amino acid biosynthetic process"/>
    <property type="evidence" value="ECO:0007669"/>
    <property type="project" value="UniProtKB-ARBA"/>
</dbReference>
<dbReference type="InterPro" id="IPR051609">
    <property type="entry name" value="NmrA/Isoflavone_reductase-like"/>
</dbReference>
<dbReference type="Gene3D" id="3.40.50.720">
    <property type="entry name" value="NAD(P)-binding Rossmann-like Domain"/>
    <property type="match status" value="1"/>
</dbReference>
<dbReference type="Proteomes" id="UP000800041">
    <property type="component" value="Unassembled WGS sequence"/>
</dbReference>
<protein>
    <submittedName>
        <fullName evidence="4">NAD(P)-binding protein</fullName>
    </submittedName>
</protein>
<dbReference type="SMART" id="SM00859">
    <property type="entry name" value="Semialdhyde_dh"/>
    <property type="match status" value="1"/>
</dbReference>
<dbReference type="InterPro" id="IPR008030">
    <property type="entry name" value="NmrA-like"/>
</dbReference>
<evidence type="ECO:0000313" key="4">
    <source>
        <dbReference type="EMBL" id="KAF1981893.1"/>
    </source>
</evidence>
<dbReference type="Gene3D" id="3.90.25.10">
    <property type="entry name" value="UDP-galactose 4-epimerase, domain 1"/>
    <property type="match status" value="1"/>
</dbReference>
<dbReference type="InterPro" id="IPR036291">
    <property type="entry name" value="NAD(P)-bd_dom_sf"/>
</dbReference>
<organism evidence="4 5">
    <name type="scientific">Aulographum hederae CBS 113979</name>
    <dbReference type="NCBI Taxonomy" id="1176131"/>
    <lineage>
        <taxon>Eukaryota</taxon>
        <taxon>Fungi</taxon>
        <taxon>Dikarya</taxon>
        <taxon>Ascomycota</taxon>
        <taxon>Pezizomycotina</taxon>
        <taxon>Dothideomycetes</taxon>
        <taxon>Pleosporomycetidae</taxon>
        <taxon>Aulographales</taxon>
        <taxon>Aulographaceae</taxon>
    </lineage>
</organism>
<dbReference type="SUPFAM" id="SSF51735">
    <property type="entry name" value="NAD(P)-binding Rossmann-fold domains"/>
    <property type="match status" value="1"/>
</dbReference>
<name>A0A6G1GLQ8_9PEZI</name>
<evidence type="ECO:0000259" key="3">
    <source>
        <dbReference type="SMART" id="SM00859"/>
    </source>
</evidence>
<dbReference type="OrthoDB" id="419598at2759"/>
<reference evidence="4" key="1">
    <citation type="journal article" date="2020" name="Stud. Mycol.">
        <title>101 Dothideomycetes genomes: a test case for predicting lifestyles and emergence of pathogens.</title>
        <authorList>
            <person name="Haridas S."/>
            <person name="Albert R."/>
            <person name="Binder M."/>
            <person name="Bloem J."/>
            <person name="Labutti K."/>
            <person name="Salamov A."/>
            <person name="Andreopoulos B."/>
            <person name="Baker S."/>
            <person name="Barry K."/>
            <person name="Bills G."/>
            <person name="Bluhm B."/>
            <person name="Cannon C."/>
            <person name="Castanera R."/>
            <person name="Culley D."/>
            <person name="Daum C."/>
            <person name="Ezra D."/>
            <person name="Gonzalez J."/>
            <person name="Henrissat B."/>
            <person name="Kuo A."/>
            <person name="Liang C."/>
            <person name="Lipzen A."/>
            <person name="Lutzoni F."/>
            <person name="Magnuson J."/>
            <person name="Mondo S."/>
            <person name="Nolan M."/>
            <person name="Ohm R."/>
            <person name="Pangilinan J."/>
            <person name="Park H.-J."/>
            <person name="Ramirez L."/>
            <person name="Alfaro M."/>
            <person name="Sun H."/>
            <person name="Tritt A."/>
            <person name="Yoshinaga Y."/>
            <person name="Zwiers L.-H."/>
            <person name="Turgeon B."/>
            <person name="Goodwin S."/>
            <person name="Spatafora J."/>
            <person name="Crous P."/>
            <person name="Grigoriev I."/>
        </authorList>
    </citation>
    <scope>NUCLEOTIDE SEQUENCE</scope>
    <source>
        <strain evidence="4">CBS 113979</strain>
    </source>
</reference>
<dbReference type="PANTHER" id="PTHR47706">
    <property type="entry name" value="NMRA-LIKE FAMILY PROTEIN"/>
    <property type="match status" value="1"/>
</dbReference>
<dbReference type="PANTHER" id="PTHR47706:SF10">
    <property type="entry name" value="NMRA-LIKE DOMAIN-CONTAINING PROTEIN"/>
    <property type="match status" value="1"/>
</dbReference>
<dbReference type="AlphaFoldDB" id="A0A6G1GLQ8"/>
<gene>
    <name evidence="4" type="ORF">K402DRAFT_219343</name>
</gene>
<dbReference type="InterPro" id="IPR045312">
    <property type="entry name" value="PCBER-like"/>
</dbReference>